<evidence type="ECO:0000256" key="2">
    <source>
        <dbReference type="SAM" id="SignalP"/>
    </source>
</evidence>
<feature type="signal peptide" evidence="2">
    <location>
        <begin position="1"/>
        <end position="34"/>
    </location>
</feature>
<evidence type="ECO:0000313" key="4">
    <source>
        <dbReference type="Proteomes" id="UP000509303"/>
    </source>
</evidence>
<feature type="region of interest" description="Disordered" evidence="1">
    <location>
        <begin position="35"/>
        <end position="104"/>
    </location>
</feature>
<evidence type="ECO:0000313" key="3">
    <source>
        <dbReference type="EMBL" id="QKW53335.1"/>
    </source>
</evidence>
<feature type="chain" id="PRO_5038711747" evidence="2">
    <location>
        <begin position="35"/>
        <end position="104"/>
    </location>
</feature>
<evidence type="ECO:0000256" key="1">
    <source>
        <dbReference type="SAM" id="MobiDB-lite"/>
    </source>
</evidence>
<gene>
    <name evidence="3" type="ORF">HUT08_31580</name>
</gene>
<name>A0A7H8NFU1_9ACTN</name>
<reference evidence="3 4" key="1">
    <citation type="submission" date="2020-06" db="EMBL/GenBank/DDBJ databases">
        <title>Genome mining for natural products.</title>
        <authorList>
            <person name="Zhang B."/>
            <person name="Shi J."/>
            <person name="Ge H."/>
        </authorList>
    </citation>
    <scope>NUCLEOTIDE SEQUENCE [LARGE SCALE GENOMIC DNA]</scope>
    <source>
        <strain evidence="3 4">NA00687</strain>
    </source>
</reference>
<dbReference type="Proteomes" id="UP000509303">
    <property type="component" value="Chromosome"/>
</dbReference>
<protein>
    <submittedName>
        <fullName evidence="3">Uncharacterized protein</fullName>
    </submittedName>
</protein>
<dbReference type="RefSeq" id="WP_176165042.1">
    <property type="nucleotide sequence ID" value="NZ_CP054929.1"/>
</dbReference>
<dbReference type="AlphaFoldDB" id="A0A7H8NFU1"/>
<organism evidence="3 4">
    <name type="scientific">Streptomyces buecherae</name>
    <dbReference type="NCBI Taxonomy" id="2763006"/>
    <lineage>
        <taxon>Bacteria</taxon>
        <taxon>Bacillati</taxon>
        <taxon>Actinomycetota</taxon>
        <taxon>Actinomycetes</taxon>
        <taxon>Kitasatosporales</taxon>
        <taxon>Streptomycetaceae</taxon>
        <taxon>Streptomyces</taxon>
    </lineage>
</organism>
<feature type="compositionally biased region" description="Low complexity" evidence="1">
    <location>
        <begin position="35"/>
        <end position="50"/>
    </location>
</feature>
<keyword evidence="4" id="KW-1185">Reference proteome</keyword>
<dbReference type="EMBL" id="CP054929">
    <property type="protein sequence ID" value="QKW53335.1"/>
    <property type="molecule type" value="Genomic_DNA"/>
</dbReference>
<accession>A0A7H8NFU1</accession>
<keyword evidence="2" id="KW-0732">Signal</keyword>
<proteinExistence type="predicted"/>
<sequence length="104" mass="9885">MNRFSPRMPAATPTRVRLAALGVAVLLAAGAAGAAAASTGSGPSADATTAPERAGPVEPGGSDGADPRFPFAAYGPPDGGQGTISSRPFGATDASPIAPPNAAG</sequence>